<evidence type="ECO:0000313" key="1">
    <source>
        <dbReference type="EMBL" id="GME83218.1"/>
    </source>
</evidence>
<organism evidence="1 2">
    <name type="scientific">Ambrosiozyma monospora</name>
    <name type="common">Yeast</name>
    <name type="synonym">Endomycopsis monosporus</name>
    <dbReference type="NCBI Taxonomy" id="43982"/>
    <lineage>
        <taxon>Eukaryota</taxon>
        <taxon>Fungi</taxon>
        <taxon>Dikarya</taxon>
        <taxon>Ascomycota</taxon>
        <taxon>Saccharomycotina</taxon>
        <taxon>Pichiomycetes</taxon>
        <taxon>Pichiales</taxon>
        <taxon>Pichiaceae</taxon>
        <taxon>Ambrosiozyma</taxon>
    </lineage>
</organism>
<gene>
    <name evidence="1" type="ORF">Amon02_000603200</name>
</gene>
<keyword evidence="2" id="KW-1185">Reference proteome</keyword>
<dbReference type="Proteomes" id="UP001165064">
    <property type="component" value="Unassembled WGS sequence"/>
</dbReference>
<sequence length="419" mass="46716">MLLRFSICSALQIEDPLTTTATYSSSISNVIEGNLVTIVYNTADGEVVTVYDTPSSSSSVSLASSVASPSVTQYSNTLAREWATVMVMESILGDPSLYILPGNNDNDTLTSVWGSYQNYSAAITYHPGYMFVLSDTEKTTLYNYYKTLYTLFDTDVFNHITKLMDIRYSEFDNLTVPVTLPSGAPTGLNASAGSMLSIYYSMALGNALFYDMETSFEQKYRAVLNTNNNTNLMKRAYDVYTSRQNQLFDDAPVSIWSVCDEFISVLPWGLWIRNIGYSSYTDLTDFEFTHGSVTLLPSSSSINTDCQPVTDPYSPINETTFFPLQFVRNSTYVFQNRSFDQGPMATAFTDVYTFRTMIHVTPVTAGSACNKVIDRVTMTYYNTTGIIQCGVMALAADSMNNSREFLDVLKKKQTQPDEL</sequence>
<evidence type="ECO:0000313" key="2">
    <source>
        <dbReference type="Proteomes" id="UP001165064"/>
    </source>
</evidence>
<name>A0ACB5T9N4_AMBMO</name>
<dbReference type="EMBL" id="BSXS01004586">
    <property type="protein sequence ID" value="GME83218.1"/>
    <property type="molecule type" value="Genomic_DNA"/>
</dbReference>
<comment type="caution">
    <text evidence="1">The sequence shown here is derived from an EMBL/GenBank/DDBJ whole genome shotgun (WGS) entry which is preliminary data.</text>
</comment>
<protein>
    <submittedName>
        <fullName evidence="1">Unnamed protein product</fullName>
    </submittedName>
</protein>
<reference evidence="1" key="1">
    <citation type="submission" date="2023-04" db="EMBL/GenBank/DDBJ databases">
        <title>Ambrosiozyma monospora NBRC 10751.</title>
        <authorList>
            <person name="Ichikawa N."/>
            <person name="Sato H."/>
            <person name="Tonouchi N."/>
        </authorList>
    </citation>
    <scope>NUCLEOTIDE SEQUENCE</scope>
    <source>
        <strain evidence="1">NBRC 10751</strain>
    </source>
</reference>
<proteinExistence type="predicted"/>
<accession>A0ACB5T9N4</accession>